<sequence>MKKKIIISIVVFLGIFIAHFLLRDYQFTVLVKKEGCVEKIGKGFTIEEYIKNKDYFLGYSYGLAGAFTVFSFLLLIKQRKKHAVGGVAGGTALLGIIYYISCFVLGCCGSPMLAVYVSLLGTKALGFAKPLIALITTITVSISLIYIVRRQSMAACCSDEQCADNK</sequence>
<gene>
    <name evidence="2" type="ORF">COY52_11040</name>
</gene>
<feature type="transmembrane region" description="Helical" evidence="1">
    <location>
        <begin position="5"/>
        <end position="22"/>
    </location>
</feature>
<feature type="transmembrane region" description="Helical" evidence="1">
    <location>
        <begin position="56"/>
        <end position="76"/>
    </location>
</feature>
<feature type="transmembrane region" description="Helical" evidence="1">
    <location>
        <begin position="131"/>
        <end position="148"/>
    </location>
</feature>
<name>A0A2M7S5I9_9BACT</name>
<comment type="caution">
    <text evidence="2">The sequence shown here is derived from an EMBL/GenBank/DDBJ whole genome shotgun (WGS) entry which is preliminary data.</text>
</comment>
<dbReference type="Proteomes" id="UP000229307">
    <property type="component" value="Unassembled WGS sequence"/>
</dbReference>
<evidence type="ECO:0000313" key="3">
    <source>
        <dbReference type="Proteomes" id="UP000229307"/>
    </source>
</evidence>
<organism evidence="2 3">
    <name type="scientific">Candidatus Desantisbacteria bacterium CG_4_10_14_0_8_um_filter_48_22</name>
    <dbReference type="NCBI Taxonomy" id="1974543"/>
    <lineage>
        <taxon>Bacteria</taxon>
        <taxon>Candidatus Desantisiibacteriota</taxon>
    </lineage>
</organism>
<keyword evidence="1" id="KW-0472">Membrane</keyword>
<dbReference type="EMBL" id="PFMR01000301">
    <property type="protein sequence ID" value="PIZ14795.1"/>
    <property type="molecule type" value="Genomic_DNA"/>
</dbReference>
<accession>A0A2M7S5I9</accession>
<protein>
    <submittedName>
        <fullName evidence="2">Uncharacterized protein</fullName>
    </submittedName>
</protein>
<evidence type="ECO:0000313" key="2">
    <source>
        <dbReference type="EMBL" id="PIZ14795.1"/>
    </source>
</evidence>
<dbReference type="AlphaFoldDB" id="A0A2M7S5I9"/>
<keyword evidence="1" id="KW-0812">Transmembrane</keyword>
<reference evidence="3" key="1">
    <citation type="submission" date="2017-09" db="EMBL/GenBank/DDBJ databases">
        <title>Depth-based differentiation of microbial function through sediment-hosted aquifers and enrichment of novel symbionts in the deep terrestrial subsurface.</title>
        <authorList>
            <person name="Probst A.J."/>
            <person name="Ladd B."/>
            <person name="Jarett J.K."/>
            <person name="Geller-Mcgrath D.E."/>
            <person name="Sieber C.M.K."/>
            <person name="Emerson J.B."/>
            <person name="Anantharaman K."/>
            <person name="Thomas B.C."/>
            <person name="Malmstrom R."/>
            <person name="Stieglmeier M."/>
            <person name="Klingl A."/>
            <person name="Woyke T."/>
            <person name="Ryan C.M."/>
            <person name="Banfield J.F."/>
        </authorList>
    </citation>
    <scope>NUCLEOTIDE SEQUENCE [LARGE SCALE GENOMIC DNA]</scope>
</reference>
<proteinExistence type="predicted"/>
<keyword evidence="1" id="KW-1133">Transmembrane helix</keyword>
<evidence type="ECO:0000256" key="1">
    <source>
        <dbReference type="SAM" id="Phobius"/>
    </source>
</evidence>